<feature type="compositionally biased region" description="Polar residues" evidence="6">
    <location>
        <begin position="232"/>
        <end position="243"/>
    </location>
</feature>
<feature type="domain" description="Histidine-specific methyltransferase SAM-dependent" evidence="8">
    <location>
        <begin position="27"/>
        <end position="187"/>
    </location>
</feature>
<evidence type="ECO:0000256" key="5">
    <source>
        <dbReference type="ARBA" id="ARBA00037882"/>
    </source>
</evidence>
<name>A0A0H2R0S2_9AGAM</name>
<dbReference type="PANTHER" id="PTHR43397">
    <property type="entry name" value="ERGOTHIONEINE BIOSYNTHESIS PROTEIN 1"/>
    <property type="match status" value="1"/>
</dbReference>
<accession>A0A0H2R0S2</accession>
<dbReference type="SUPFAM" id="SSF56436">
    <property type="entry name" value="C-type lectin-like"/>
    <property type="match status" value="1"/>
</dbReference>
<evidence type="ECO:0000259" key="7">
    <source>
        <dbReference type="Pfam" id="PF03781"/>
    </source>
</evidence>
<evidence type="ECO:0000256" key="2">
    <source>
        <dbReference type="ARBA" id="ARBA00022679"/>
    </source>
</evidence>
<dbReference type="Pfam" id="PF10017">
    <property type="entry name" value="Methyltransf_33"/>
    <property type="match status" value="2"/>
</dbReference>
<feature type="region of interest" description="Disordered" evidence="6">
    <location>
        <begin position="200"/>
        <end position="243"/>
    </location>
</feature>
<dbReference type="GO" id="GO:0032259">
    <property type="term" value="P:methylation"/>
    <property type="evidence" value="ECO:0007669"/>
    <property type="project" value="UniProtKB-KW"/>
</dbReference>
<dbReference type="InterPro" id="IPR051128">
    <property type="entry name" value="EgtD_Methyltrsf_superfamily"/>
</dbReference>
<dbReference type="InterPro" id="IPR019257">
    <property type="entry name" value="MeTrfase_dom"/>
</dbReference>
<evidence type="ECO:0000256" key="4">
    <source>
        <dbReference type="ARBA" id="ARBA00023004"/>
    </source>
</evidence>
<comment type="pathway">
    <text evidence="5">Amino-acid biosynthesis; ergothioneine biosynthesis.</text>
</comment>
<evidence type="ECO:0000313" key="10">
    <source>
        <dbReference type="EMBL" id="KLO05375.1"/>
    </source>
</evidence>
<dbReference type="InParanoid" id="A0A0H2R0S2"/>
<evidence type="ECO:0000256" key="3">
    <source>
        <dbReference type="ARBA" id="ARBA00023002"/>
    </source>
</evidence>
<gene>
    <name evidence="10" type="ORF">SCHPADRAFT_839496</name>
</gene>
<dbReference type="FunCoup" id="A0A0H2R0S2">
    <property type="interactions" value="12"/>
</dbReference>
<feature type="domain" description="Histidine-specific methyltransferase SAM-dependent" evidence="8">
    <location>
        <begin position="242"/>
        <end position="414"/>
    </location>
</feature>
<dbReference type="EMBL" id="KQ086318">
    <property type="protein sequence ID" value="KLO05375.1"/>
    <property type="molecule type" value="Genomic_DNA"/>
</dbReference>
<dbReference type="InterPro" id="IPR042095">
    <property type="entry name" value="SUMF_sf"/>
</dbReference>
<dbReference type="Proteomes" id="UP000053477">
    <property type="component" value="Unassembled WGS sequence"/>
</dbReference>
<evidence type="ECO:0000256" key="6">
    <source>
        <dbReference type="SAM" id="MobiDB-lite"/>
    </source>
</evidence>
<dbReference type="STRING" id="27342.A0A0H2R0S2"/>
<keyword evidence="2" id="KW-0808">Transferase</keyword>
<proteinExistence type="predicted"/>
<keyword evidence="3" id="KW-0560">Oxidoreductase</keyword>
<dbReference type="OrthoDB" id="659at2759"/>
<protein>
    <submittedName>
        <fullName evidence="10">DUF323 domain-containing protein</fullName>
    </submittedName>
</protein>
<dbReference type="InterPro" id="IPR029063">
    <property type="entry name" value="SAM-dependent_MTases_sf"/>
</dbReference>
<keyword evidence="4" id="KW-0408">Iron</keyword>
<dbReference type="InterPro" id="IPR016187">
    <property type="entry name" value="CTDL_fold"/>
</dbReference>
<evidence type="ECO:0000259" key="8">
    <source>
        <dbReference type="Pfam" id="PF10017"/>
    </source>
</evidence>
<sequence>MFQTSQHILDVRVRDADERASVEDDVRAQIIEGLSKAAGNKTLPTILLYDERGLRLYDAITTDCPEYYLFAAEEEILKTKGDEIVRVVHRHDFASDRMAKPVVLELGAGALRKTSHILLALSRLATAEGLTNFNEKDGEAPIKYFALDLEKSELERTLGLLNKAHGSDLKGKVETAGMWGTYDGGLKYVVEGGLAKDSIANDAPSIDDRRSREIDSPDDKSVSKAMRDASPHSITSDSSSNHRSPPLHILFLGSSLGNFDRESSVAFLRSLPLRPGSRDTLLVGLDHDNDKKKIELAYNDPKGVSKEFMTNGLRAAGRTLGDEGLFAEGKWEFVNMYKEENRRHEGYFKSVTDQTLRVPDTKTVLSFSADELINIEVSHKFSDTDAYSMFTASELRPIMRWTNSSNEYSLWLLERPAFTFPLLKQPVGNNVLEKAGPFSVPSLNDWHTMWKAWDAITLGMIPQNMLLTKPIDLRHICLFYLGHIPAFLDIHLSRLLQEKHTEPEYFKDIFERGIDPHVDDPSQCHPHSEVPQNEEDWPTLEMIIGFRDRVRARLAALYDDLSSGRRQFTRKIGRVLFMTLEHEGFHAETLLYMLLQGAGKTGGTMPPPGFASPPWEALAEHWNSAPLPNESTVVLGPATVALGHDDNEAEDAMQDNSDSDNMEDKISKVKQYEFGWDNEHPKREVEVGQFKISWRPVTNGEYYAFWKGEGRDMVKIPGSWVEVDGVMKVRTLYGPVDMNIAQHWPVLTSYDDMSKYAVVGGGRLPTEAELRLFYDKFSSGYEGGANIGFRNWHSIPATTGLPQYNGKGHNGGVWEWTSTLFDKYEGFVNSTLYPGYSSDFFDGKHMVVIGGSYATIPRLAERRSLRNYYQHNYPYPWVSGRIVYDV</sequence>
<keyword evidence="11" id="KW-1185">Reference proteome</keyword>
<evidence type="ECO:0000313" key="11">
    <source>
        <dbReference type="Proteomes" id="UP000053477"/>
    </source>
</evidence>
<feature type="domain" description="Sulfatase-modifying factor enzyme-like" evidence="7">
    <location>
        <begin position="810"/>
        <end position="882"/>
    </location>
</feature>
<feature type="compositionally biased region" description="Basic and acidic residues" evidence="6">
    <location>
        <begin position="206"/>
        <end position="230"/>
    </location>
</feature>
<dbReference type="Pfam" id="PF12867">
    <property type="entry name" value="DinB_2"/>
    <property type="match status" value="1"/>
</dbReference>
<dbReference type="GO" id="GO:0008168">
    <property type="term" value="F:methyltransferase activity"/>
    <property type="evidence" value="ECO:0007669"/>
    <property type="project" value="UniProtKB-KW"/>
</dbReference>
<reference evidence="10 11" key="1">
    <citation type="submission" date="2015-04" db="EMBL/GenBank/DDBJ databases">
        <title>Complete genome sequence of Schizopora paradoxa KUC8140, a cosmopolitan wood degrader in East Asia.</title>
        <authorList>
            <consortium name="DOE Joint Genome Institute"/>
            <person name="Min B."/>
            <person name="Park H."/>
            <person name="Jang Y."/>
            <person name="Kim J.-J."/>
            <person name="Kim K.H."/>
            <person name="Pangilinan J."/>
            <person name="Lipzen A."/>
            <person name="Riley R."/>
            <person name="Grigoriev I.V."/>
            <person name="Spatafora J.W."/>
            <person name="Choi I.-G."/>
        </authorList>
    </citation>
    <scope>NUCLEOTIDE SEQUENCE [LARGE SCALE GENOMIC DNA]</scope>
    <source>
        <strain evidence="10 11">KUC8140</strain>
    </source>
</reference>
<dbReference type="Pfam" id="PF03781">
    <property type="entry name" value="FGE-sulfatase"/>
    <property type="match status" value="2"/>
</dbReference>
<dbReference type="PANTHER" id="PTHR43397:SF1">
    <property type="entry name" value="ERGOTHIONEINE BIOSYNTHESIS PROTEIN 1"/>
    <property type="match status" value="1"/>
</dbReference>
<dbReference type="InterPro" id="IPR005532">
    <property type="entry name" value="SUMF_dom"/>
</dbReference>
<feature type="domain" description="Sulfatase-modifying factor enzyme-like" evidence="7">
    <location>
        <begin position="672"/>
        <end position="770"/>
    </location>
</feature>
<dbReference type="InterPro" id="IPR024775">
    <property type="entry name" value="DinB-like"/>
</dbReference>
<organism evidence="10 11">
    <name type="scientific">Schizopora paradoxa</name>
    <dbReference type="NCBI Taxonomy" id="27342"/>
    <lineage>
        <taxon>Eukaryota</taxon>
        <taxon>Fungi</taxon>
        <taxon>Dikarya</taxon>
        <taxon>Basidiomycota</taxon>
        <taxon>Agaricomycotina</taxon>
        <taxon>Agaricomycetes</taxon>
        <taxon>Hymenochaetales</taxon>
        <taxon>Schizoporaceae</taxon>
        <taxon>Schizopora</taxon>
    </lineage>
</organism>
<dbReference type="AlphaFoldDB" id="A0A0H2R0S2"/>
<dbReference type="Gene3D" id="3.40.50.150">
    <property type="entry name" value="Vaccinia Virus protein VP39"/>
    <property type="match status" value="1"/>
</dbReference>
<dbReference type="Gene3D" id="3.90.1580.10">
    <property type="entry name" value="paralog of FGE (formylglycine-generating enzyme)"/>
    <property type="match status" value="1"/>
</dbReference>
<feature type="domain" description="DinB-like" evidence="9">
    <location>
        <begin position="458"/>
        <end position="589"/>
    </location>
</feature>
<keyword evidence="1" id="KW-0489">Methyltransferase</keyword>
<evidence type="ECO:0000256" key="1">
    <source>
        <dbReference type="ARBA" id="ARBA00022603"/>
    </source>
</evidence>
<evidence type="ECO:0000259" key="9">
    <source>
        <dbReference type="Pfam" id="PF12867"/>
    </source>
</evidence>